<dbReference type="Gene3D" id="2.60.40.1120">
    <property type="entry name" value="Carboxypeptidase-like, regulatory domain"/>
    <property type="match status" value="1"/>
</dbReference>
<evidence type="ECO:0000256" key="4">
    <source>
        <dbReference type="SAM" id="SignalP"/>
    </source>
</evidence>
<dbReference type="InterPro" id="IPR041700">
    <property type="entry name" value="OMP_b-brl_3"/>
</dbReference>
<accession>A0ABW3B939</accession>
<keyword evidence="3" id="KW-0998">Cell outer membrane</keyword>
<protein>
    <submittedName>
        <fullName evidence="6">Outer membrane beta-barrel protein</fullName>
    </submittedName>
</protein>
<dbReference type="RefSeq" id="WP_379936638.1">
    <property type="nucleotide sequence ID" value="NZ_JBHTHY010000028.1"/>
</dbReference>
<evidence type="ECO:0000256" key="2">
    <source>
        <dbReference type="ARBA" id="ARBA00023136"/>
    </source>
</evidence>
<evidence type="ECO:0000256" key="3">
    <source>
        <dbReference type="ARBA" id="ARBA00023237"/>
    </source>
</evidence>
<evidence type="ECO:0000256" key="1">
    <source>
        <dbReference type="ARBA" id="ARBA00004442"/>
    </source>
</evidence>
<comment type="caution">
    <text evidence="6">The sequence shown here is derived from an EMBL/GenBank/DDBJ whole genome shotgun (WGS) entry which is preliminary data.</text>
</comment>
<organism evidence="6 7">
    <name type="scientific">Maribacter chungangensis</name>
    <dbReference type="NCBI Taxonomy" id="1069117"/>
    <lineage>
        <taxon>Bacteria</taxon>
        <taxon>Pseudomonadati</taxon>
        <taxon>Bacteroidota</taxon>
        <taxon>Flavobacteriia</taxon>
        <taxon>Flavobacteriales</taxon>
        <taxon>Flavobacteriaceae</taxon>
        <taxon>Maribacter</taxon>
    </lineage>
</organism>
<dbReference type="SUPFAM" id="SSF56935">
    <property type="entry name" value="Porins"/>
    <property type="match status" value="1"/>
</dbReference>
<dbReference type="PANTHER" id="PTHR40980:SF4">
    <property type="entry name" value="TONB-DEPENDENT RECEPTOR-LIKE BETA-BARREL DOMAIN-CONTAINING PROTEIN"/>
    <property type="match status" value="1"/>
</dbReference>
<dbReference type="InterPro" id="IPR036942">
    <property type="entry name" value="Beta-barrel_TonB_sf"/>
</dbReference>
<dbReference type="PANTHER" id="PTHR40980">
    <property type="entry name" value="PLUG DOMAIN-CONTAINING PROTEIN"/>
    <property type="match status" value="1"/>
</dbReference>
<keyword evidence="2" id="KW-0472">Membrane</keyword>
<dbReference type="Proteomes" id="UP001597012">
    <property type="component" value="Unassembled WGS sequence"/>
</dbReference>
<dbReference type="Pfam" id="PF14905">
    <property type="entry name" value="OMP_b-brl_3"/>
    <property type="match status" value="1"/>
</dbReference>
<feature type="chain" id="PRO_5046597020" evidence="4">
    <location>
        <begin position="19"/>
        <end position="799"/>
    </location>
</feature>
<keyword evidence="4" id="KW-0732">Signal</keyword>
<name>A0ABW3B939_9FLAO</name>
<dbReference type="SUPFAM" id="SSF49464">
    <property type="entry name" value="Carboxypeptidase regulatory domain-like"/>
    <property type="match status" value="1"/>
</dbReference>
<dbReference type="Gene3D" id="2.40.170.20">
    <property type="entry name" value="TonB-dependent receptor, beta-barrel domain"/>
    <property type="match status" value="1"/>
</dbReference>
<evidence type="ECO:0000313" key="7">
    <source>
        <dbReference type="Proteomes" id="UP001597012"/>
    </source>
</evidence>
<dbReference type="EMBL" id="JBHTHY010000028">
    <property type="protein sequence ID" value="MFD0799653.1"/>
    <property type="molecule type" value="Genomic_DNA"/>
</dbReference>
<sequence length="799" mass="91754">MKSAFFLFSFFYFFALNAQDFTIQGTVYDADEKPLVFANVLLRTMDSTLVKGATTDANGSFKLTNVTTGDYLLLASYIENTSETLNISVTDNLDVGPLIISNDAQALDEVVVVSQKPRLVELADRYVFNIETTALSDSDIWDVLKRTPGIVIVNDKLTVNNVGNIGILINGRKVNIPEKDIINLLSGSSASKVEAIEVITNPPVKYSAEGGLLIDIKMKSNLVAGYNGSVYNRYTQGVFAKHTLGTDHFFKGNKTDFSLAYSLQKNKDLVRYTDVTNFFENGTPNSVWTAEQNTITKRQEHNISAFFDYHLNERNTISLSTINSLAPKVNRFSFSETEINSDQTNTITGFDTENDSDFDLYNASVYLDWVHKFKQKGKQISFNTHYTYYEYDRAQDIETDFFDANQNVTGANDFITKTLQNTGLFSIQTDFTTNLGNNTKLETGLRYAKISSDNTIDQQGFDRSQPGIDPTETGEFVYNEAISAGYLSLNNNWDNLKLNMGLRAEYTETESKLDTDTEININDYLEFFPSLSLLYTHKKKHEFKFNYYRRITRPRYGWLNPFQFFQNNNTVVEGNPNLLPSFSDFVSLGYIFNKNLTIRPFYNRRNNDFLQQVNQDNEGNLLRFIATNLEETISYGVDTNFNKAMTNRWSSYIMFNYYFTENNFRDLDSGQLLRNTAWITQFRTTQSYTFLEDRSLYADIVLSYFSPLVIGNSRRDGISEFGFFVRKSFWDKNASVSLTVDDLFNQGNPFFSRQYLTQDNTSSIRRENRLVVLGFRYAFGNTKIRNNKKRKRVEERNRI</sequence>
<dbReference type="InterPro" id="IPR008969">
    <property type="entry name" value="CarboxyPept-like_regulatory"/>
</dbReference>
<gene>
    <name evidence="6" type="ORF">ACFQZJ_19445</name>
</gene>
<keyword evidence="7" id="KW-1185">Reference proteome</keyword>
<reference evidence="7" key="1">
    <citation type="journal article" date="2019" name="Int. J. Syst. Evol. Microbiol.">
        <title>The Global Catalogue of Microorganisms (GCM) 10K type strain sequencing project: providing services to taxonomists for standard genome sequencing and annotation.</title>
        <authorList>
            <consortium name="The Broad Institute Genomics Platform"/>
            <consortium name="The Broad Institute Genome Sequencing Center for Infectious Disease"/>
            <person name="Wu L."/>
            <person name="Ma J."/>
        </authorList>
    </citation>
    <scope>NUCLEOTIDE SEQUENCE [LARGE SCALE GENOMIC DNA]</scope>
    <source>
        <strain evidence="7">CCUG 61948</strain>
    </source>
</reference>
<feature type="domain" description="Outer membrane protein beta-barrel" evidence="5">
    <location>
        <begin position="371"/>
        <end position="777"/>
    </location>
</feature>
<evidence type="ECO:0000313" key="6">
    <source>
        <dbReference type="EMBL" id="MFD0799653.1"/>
    </source>
</evidence>
<dbReference type="Pfam" id="PF13715">
    <property type="entry name" value="CarbopepD_reg_2"/>
    <property type="match status" value="1"/>
</dbReference>
<proteinExistence type="predicted"/>
<comment type="subcellular location">
    <subcellularLocation>
        <location evidence="1">Cell outer membrane</location>
    </subcellularLocation>
</comment>
<evidence type="ECO:0000259" key="5">
    <source>
        <dbReference type="Pfam" id="PF14905"/>
    </source>
</evidence>
<feature type="signal peptide" evidence="4">
    <location>
        <begin position="1"/>
        <end position="18"/>
    </location>
</feature>